<protein>
    <recommendedName>
        <fullName evidence="1">HNH nuclease domain-containing protein</fullName>
    </recommendedName>
</protein>
<sequence length="345" mass="38753">MAIMRMIPGDEAKDEAVSCAAFTGRRIGGSSDSRNKERPPVMSALRDFDGNILSSFWQYRIIDWELFYSCLRSVIYSNEDWAVFRYEAATPGQHGALCPPSPEMPEPGTYILLRLDGTPINVGWTTLAARVRHPTLSNTATRTEHYQRRVRARDLCCLISGLPVVRGDYSRFKAAHIFPRAHDIQWVSRGFPSRITDPAPLAEVGGPTKIDSIQNVLLLRSDLHDAWDSYKFGVNPDRGYVVTPFVAGYDDIAGKVLKLDHFQDPDMRPLDDLLRDHFLQGVLKNMKGPGEPTWDYEDALGGGRMDLSRQDIWGGTTGRQHLEFELAHRLHGVLVAQESSGWLSV</sequence>
<dbReference type="Proteomes" id="UP000054477">
    <property type="component" value="Unassembled WGS sequence"/>
</dbReference>
<organism evidence="2 3">
    <name type="scientific">Laccaria amethystina LaAM-08-1</name>
    <dbReference type="NCBI Taxonomy" id="1095629"/>
    <lineage>
        <taxon>Eukaryota</taxon>
        <taxon>Fungi</taxon>
        <taxon>Dikarya</taxon>
        <taxon>Basidiomycota</taxon>
        <taxon>Agaricomycotina</taxon>
        <taxon>Agaricomycetes</taxon>
        <taxon>Agaricomycetidae</taxon>
        <taxon>Agaricales</taxon>
        <taxon>Agaricineae</taxon>
        <taxon>Hydnangiaceae</taxon>
        <taxon>Laccaria</taxon>
    </lineage>
</organism>
<gene>
    <name evidence="2" type="ORF">K443DRAFT_10686</name>
</gene>
<feature type="domain" description="HNH nuclease" evidence="1">
    <location>
        <begin position="157"/>
        <end position="235"/>
    </location>
</feature>
<evidence type="ECO:0000259" key="1">
    <source>
        <dbReference type="Pfam" id="PF13391"/>
    </source>
</evidence>
<dbReference type="OrthoDB" id="2142759at2759"/>
<accession>A0A0C9XJG3</accession>
<dbReference type="Pfam" id="PF13391">
    <property type="entry name" value="HNH_2"/>
    <property type="match status" value="1"/>
</dbReference>
<reference evidence="3" key="2">
    <citation type="submission" date="2015-01" db="EMBL/GenBank/DDBJ databases">
        <title>Evolutionary Origins and Diversification of the Mycorrhizal Mutualists.</title>
        <authorList>
            <consortium name="DOE Joint Genome Institute"/>
            <consortium name="Mycorrhizal Genomics Consortium"/>
            <person name="Kohler A."/>
            <person name="Kuo A."/>
            <person name="Nagy L.G."/>
            <person name="Floudas D."/>
            <person name="Copeland A."/>
            <person name="Barry K.W."/>
            <person name="Cichocki N."/>
            <person name="Veneault-Fourrey C."/>
            <person name="LaButti K."/>
            <person name="Lindquist E.A."/>
            <person name="Lipzen A."/>
            <person name="Lundell T."/>
            <person name="Morin E."/>
            <person name="Murat C."/>
            <person name="Riley R."/>
            <person name="Ohm R."/>
            <person name="Sun H."/>
            <person name="Tunlid A."/>
            <person name="Henrissat B."/>
            <person name="Grigoriev I.V."/>
            <person name="Hibbett D.S."/>
            <person name="Martin F."/>
        </authorList>
    </citation>
    <scope>NUCLEOTIDE SEQUENCE [LARGE SCALE GENOMIC DNA]</scope>
    <source>
        <strain evidence="3">LaAM-08-1</strain>
    </source>
</reference>
<keyword evidence="3" id="KW-1185">Reference proteome</keyword>
<dbReference type="EMBL" id="KN838724">
    <property type="protein sequence ID" value="KIJ96347.1"/>
    <property type="molecule type" value="Genomic_DNA"/>
</dbReference>
<evidence type="ECO:0000313" key="2">
    <source>
        <dbReference type="EMBL" id="KIJ96347.1"/>
    </source>
</evidence>
<proteinExistence type="predicted"/>
<dbReference type="HOGENOM" id="CLU_055165_0_0_1"/>
<reference evidence="2 3" key="1">
    <citation type="submission" date="2014-04" db="EMBL/GenBank/DDBJ databases">
        <authorList>
            <consortium name="DOE Joint Genome Institute"/>
            <person name="Kuo A."/>
            <person name="Kohler A."/>
            <person name="Nagy L.G."/>
            <person name="Floudas D."/>
            <person name="Copeland A."/>
            <person name="Barry K.W."/>
            <person name="Cichocki N."/>
            <person name="Veneault-Fourrey C."/>
            <person name="LaButti K."/>
            <person name="Lindquist E.A."/>
            <person name="Lipzen A."/>
            <person name="Lundell T."/>
            <person name="Morin E."/>
            <person name="Murat C."/>
            <person name="Sun H."/>
            <person name="Tunlid A."/>
            <person name="Henrissat B."/>
            <person name="Grigoriev I.V."/>
            <person name="Hibbett D.S."/>
            <person name="Martin F."/>
            <person name="Nordberg H.P."/>
            <person name="Cantor M.N."/>
            <person name="Hua S.X."/>
        </authorList>
    </citation>
    <scope>NUCLEOTIDE SEQUENCE [LARGE SCALE GENOMIC DNA]</scope>
    <source>
        <strain evidence="2 3">LaAM-08-1</strain>
    </source>
</reference>
<dbReference type="InterPro" id="IPR003615">
    <property type="entry name" value="HNH_nuc"/>
</dbReference>
<evidence type="ECO:0000313" key="3">
    <source>
        <dbReference type="Proteomes" id="UP000054477"/>
    </source>
</evidence>
<dbReference type="STRING" id="1095629.A0A0C9XJG3"/>
<dbReference type="AlphaFoldDB" id="A0A0C9XJG3"/>
<name>A0A0C9XJG3_9AGAR</name>